<dbReference type="AlphaFoldDB" id="M3F443"/>
<evidence type="ECO:0000313" key="3">
    <source>
        <dbReference type="Proteomes" id="UP000030760"/>
    </source>
</evidence>
<dbReference type="Proteomes" id="UP000030760">
    <property type="component" value="Unassembled WGS sequence"/>
</dbReference>
<evidence type="ECO:0000313" key="2">
    <source>
        <dbReference type="EMBL" id="EMF56328.1"/>
    </source>
</evidence>
<name>M3F443_9ACTN</name>
<accession>M3F443</accession>
<proteinExistence type="predicted"/>
<evidence type="ECO:0000256" key="1">
    <source>
        <dbReference type="SAM" id="MobiDB-lite"/>
    </source>
</evidence>
<feature type="compositionally biased region" description="Polar residues" evidence="1">
    <location>
        <begin position="60"/>
        <end position="70"/>
    </location>
</feature>
<gene>
    <name evidence="2" type="ORF">SBD_2238</name>
</gene>
<dbReference type="EMBL" id="KB405064">
    <property type="protein sequence ID" value="EMF56328.1"/>
    <property type="molecule type" value="Genomic_DNA"/>
</dbReference>
<sequence length="111" mass="11258">MAVSVTAGREGGTPGGEVVGDGLDGEGDPGVSFEVVGDGLDGEGDRGVSFSSAPHDARTAPSTMKITRRPMTTLTIRPGHPIAAHFLLARHPGPRARRPPAPAIATTAVPN</sequence>
<organism evidence="2 3">
    <name type="scientific">Streptomyces bottropensis ATCC 25435</name>
    <dbReference type="NCBI Taxonomy" id="1054862"/>
    <lineage>
        <taxon>Bacteria</taxon>
        <taxon>Bacillati</taxon>
        <taxon>Actinomycetota</taxon>
        <taxon>Actinomycetes</taxon>
        <taxon>Kitasatosporales</taxon>
        <taxon>Streptomycetaceae</taxon>
        <taxon>Streptomyces</taxon>
    </lineage>
</organism>
<feature type="compositionally biased region" description="Gly residues" evidence="1">
    <location>
        <begin position="9"/>
        <end position="19"/>
    </location>
</feature>
<feature type="region of interest" description="Disordered" evidence="1">
    <location>
        <begin position="92"/>
        <end position="111"/>
    </location>
</feature>
<feature type="region of interest" description="Disordered" evidence="1">
    <location>
        <begin position="1"/>
        <end position="70"/>
    </location>
</feature>
<protein>
    <submittedName>
        <fullName evidence="2">Uncharacterized protein</fullName>
    </submittedName>
</protein>
<feature type="compositionally biased region" description="Low complexity" evidence="1">
    <location>
        <begin position="29"/>
        <end position="38"/>
    </location>
</feature>
<reference evidence="3" key="1">
    <citation type="journal article" date="2013" name="Genome Announc.">
        <title>Draft Genome Sequence of Streptomyces bottropensis ATCC 25435, a Bottromycin-Producing Actinomycete.</title>
        <authorList>
            <person name="Zhang H."/>
            <person name="Zhou W."/>
            <person name="Zhuang Y."/>
            <person name="Liang X."/>
            <person name="Liu T."/>
        </authorList>
    </citation>
    <scope>NUCLEOTIDE SEQUENCE [LARGE SCALE GENOMIC DNA]</scope>
    <source>
        <strain evidence="3">ATCC 25435</strain>
    </source>
</reference>